<evidence type="ECO:0000313" key="4">
    <source>
        <dbReference type="RefSeq" id="XP_050945898.1"/>
    </source>
</evidence>
<gene>
    <name evidence="4" type="primary">LOC103482899</name>
</gene>
<keyword evidence="3" id="KW-1185">Reference proteome</keyword>
<organism evidence="3 4">
    <name type="scientific">Cucumis melo</name>
    <name type="common">Muskmelon</name>
    <dbReference type="NCBI Taxonomy" id="3656"/>
    <lineage>
        <taxon>Eukaryota</taxon>
        <taxon>Viridiplantae</taxon>
        <taxon>Streptophyta</taxon>
        <taxon>Embryophyta</taxon>
        <taxon>Tracheophyta</taxon>
        <taxon>Spermatophyta</taxon>
        <taxon>Magnoliopsida</taxon>
        <taxon>eudicotyledons</taxon>
        <taxon>Gunneridae</taxon>
        <taxon>Pentapetalae</taxon>
        <taxon>rosids</taxon>
        <taxon>fabids</taxon>
        <taxon>Cucurbitales</taxon>
        <taxon>Cucurbitaceae</taxon>
        <taxon>Benincaseae</taxon>
        <taxon>Cucumis</taxon>
    </lineage>
</organism>
<feature type="compositionally biased region" description="Low complexity" evidence="1">
    <location>
        <begin position="61"/>
        <end position="71"/>
    </location>
</feature>
<evidence type="ECO:0000313" key="3">
    <source>
        <dbReference type="Proteomes" id="UP001652600"/>
    </source>
</evidence>
<feature type="compositionally biased region" description="Basic and acidic residues" evidence="1">
    <location>
        <begin position="446"/>
        <end position="457"/>
    </location>
</feature>
<feature type="region of interest" description="Disordered" evidence="1">
    <location>
        <begin position="30"/>
        <end position="76"/>
    </location>
</feature>
<dbReference type="InterPro" id="IPR015410">
    <property type="entry name" value="DUF1985"/>
</dbReference>
<feature type="domain" description="DUF1985" evidence="2">
    <location>
        <begin position="168"/>
        <end position="302"/>
    </location>
</feature>
<feature type="region of interest" description="Disordered" evidence="1">
    <location>
        <begin position="573"/>
        <end position="601"/>
    </location>
</feature>
<dbReference type="PANTHER" id="PTHR48449">
    <property type="entry name" value="DUF1985 DOMAIN-CONTAINING PROTEIN"/>
    <property type="match status" value="1"/>
</dbReference>
<proteinExistence type="predicted"/>
<dbReference type="PANTHER" id="PTHR48449:SF1">
    <property type="entry name" value="DUF1985 DOMAIN-CONTAINING PROTEIN"/>
    <property type="match status" value="1"/>
</dbReference>
<protein>
    <submittedName>
        <fullName evidence="4">Uncharacterized protein LOC103482899 isoform X1</fullName>
    </submittedName>
</protein>
<dbReference type="GeneID" id="103482899"/>
<feature type="compositionally biased region" description="Basic and acidic residues" evidence="1">
    <location>
        <begin position="472"/>
        <end position="487"/>
    </location>
</feature>
<feature type="compositionally biased region" description="Basic residues" evidence="1">
    <location>
        <begin position="460"/>
        <end position="471"/>
    </location>
</feature>
<accession>A0ABM3L7A6</accession>
<evidence type="ECO:0000259" key="2">
    <source>
        <dbReference type="Pfam" id="PF09331"/>
    </source>
</evidence>
<feature type="compositionally biased region" description="Gly residues" evidence="1">
    <location>
        <begin position="30"/>
        <end position="41"/>
    </location>
</feature>
<evidence type="ECO:0000256" key="1">
    <source>
        <dbReference type="SAM" id="MobiDB-lite"/>
    </source>
</evidence>
<dbReference type="Proteomes" id="UP001652600">
    <property type="component" value="Chromosome 9"/>
</dbReference>
<dbReference type="Pfam" id="PF09331">
    <property type="entry name" value="DUF1985"/>
    <property type="match status" value="1"/>
</dbReference>
<name>A0ABM3L7A6_CUCME</name>
<feature type="region of interest" description="Disordered" evidence="1">
    <location>
        <begin position="414"/>
        <end position="487"/>
    </location>
</feature>
<feature type="compositionally biased region" description="Gly residues" evidence="1">
    <location>
        <begin position="50"/>
        <end position="60"/>
    </location>
</feature>
<reference evidence="4" key="1">
    <citation type="submission" date="2025-08" db="UniProtKB">
        <authorList>
            <consortium name="RefSeq"/>
        </authorList>
    </citation>
    <scope>IDENTIFICATION</scope>
    <source>
        <tissue evidence="4">Stem</tissue>
    </source>
</reference>
<sequence length="630" mass="70873">MPAGGNSVSGGNRALAKGSARRLAVEIGGAAGASCGSGSGSRRGRSVCGGTSGSGDGSTGGSDDVSGRSTSHAFTAEHDDRDRKAWYGFVIHFHPRGVRTRMTRGLKISPNNRFPGQASSMSSHIGTANKIVKEKLTPKQLDLFKRTVFGRFVDMDLVFSSPLVHHILLREVKDERPDAMSFNLNGIIATFSKEEFLLVTGLWPSPTKSVRRVEASKSLGTKYFGNELVVDMNPITFEERYKNLNFYDDLDAVKVTLVYYTELAMMGKDRTKSIINKSLLDDVEDLKYYNSLDWGHILWERTLRGLQNALKNKVDMYKKKVKLNKNYNVKYSLPGFPHAFQVWAYEIISSMAAGRAVTRLNNDAVPRFLRWSCSYSLPSKLLQRDIFNSTRIVISPALVMSDAEKQFRDTQVDERPVYVADQAERAPSVIDISEESDGPKDAQGQFDDHDLHNEDISNPHYKHLQGPHAKHERSDNCDPHDNHDIDNNSVRFMRDHVEDHLPEPEMSMKRCKREGKSREEHKHNVFSHLKSLDGRISRVEDTLKEMKSDLQTITSLLRSYCKSKNVFNDKNGACELDSRHPEPTSPTAPSPHIETTTTSGLDDERAIRTAECEVVQDMELRKWGFKFTLA</sequence>
<dbReference type="RefSeq" id="XP_050945898.1">
    <property type="nucleotide sequence ID" value="XM_051089941.1"/>
</dbReference>